<feature type="region of interest" description="Disordered" evidence="1">
    <location>
        <begin position="91"/>
        <end position="136"/>
    </location>
</feature>
<dbReference type="Proteomes" id="UP000693981">
    <property type="component" value="Unassembled WGS sequence"/>
</dbReference>
<dbReference type="InterPro" id="IPR052050">
    <property type="entry name" value="SecEffector_AnkRepeat"/>
</dbReference>
<accession>A0A8T1WVF5</accession>
<name>A0A8T1WVF5_9STRA</name>
<evidence type="ECO:0000313" key="2">
    <source>
        <dbReference type="EMBL" id="KAG7397436.1"/>
    </source>
</evidence>
<proteinExistence type="predicted"/>
<comment type="caution">
    <text evidence="2">The sequence shown here is derived from an EMBL/GenBank/DDBJ whole genome shotgun (WGS) entry which is preliminary data.</text>
</comment>
<dbReference type="AlphaFoldDB" id="A0A8T1WVF5"/>
<reference evidence="2" key="1">
    <citation type="submission" date="2021-02" db="EMBL/GenBank/DDBJ databases">
        <authorList>
            <person name="Palmer J.M."/>
        </authorList>
    </citation>
    <scope>NUCLEOTIDE SEQUENCE</scope>
    <source>
        <strain evidence="2">SCRP23</strain>
    </source>
</reference>
<dbReference type="PANTHER" id="PTHR46586">
    <property type="entry name" value="ANKYRIN REPEAT-CONTAINING PROTEIN"/>
    <property type="match status" value="1"/>
</dbReference>
<protein>
    <recommendedName>
        <fullName evidence="4">Ankyrin repeat protein</fullName>
    </recommendedName>
</protein>
<feature type="compositionally biased region" description="Acidic residues" evidence="1">
    <location>
        <begin position="98"/>
        <end position="127"/>
    </location>
</feature>
<dbReference type="EMBL" id="JAGDFL010000112">
    <property type="protein sequence ID" value="KAG7397436.1"/>
    <property type="molecule type" value="Genomic_DNA"/>
</dbReference>
<keyword evidence="3" id="KW-1185">Reference proteome</keyword>
<evidence type="ECO:0000256" key="1">
    <source>
        <dbReference type="SAM" id="MobiDB-lite"/>
    </source>
</evidence>
<gene>
    <name evidence="2" type="ORF">PHYBOEH_000715</name>
</gene>
<sequence>MDLQHEETKLLFARLKDVRFPDEIAGLVHILEEIDELLMSPTEALAKAVKAGKLEWLAFLLDTFEFDPLNSVASAAANGQRDSVVFLLSQAGDHENPGDSEESLSNDDEDSESDDDEDSESDDDDSSEDGRLDDRTRRVIEEATTMAASNGHIAVVEFLLFKIAGGREDDVYATMWRALDEAAANGHLSLVQFAIEHATQWGYAAIYSAATSSDALSRAISGGHDHVTKFLLDQPHFRWKMKSAFELAIANERQEIVEWIYAVYSQFVDGGNLLVDLIRDDQMNAVEYLLRILPHIIDQAFRTANIALVKFLYTNYNISAESIRTAFRSAALCGIVDGVNYCPSEDQQEIVKFLSKSESIAPRDIRTTFASASSYQLCEIVRCLRDDRRVPSQMVVRTFKGAIKCGDLDMVMASYGEQRIPAEILREAINNASSKGNIDIVEFLFENTATPDNIKQEAMVSAAGHNQLEVVQLMCNDGDWPREVLNEALNVTSDSKLKEYLQAKVNTT</sequence>
<dbReference type="OrthoDB" id="103403at2759"/>
<evidence type="ECO:0000313" key="3">
    <source>
        <dbReference type="Proteomes" id="UP000693981"/>
    </source>
</evidence>
<evidence type="ECO:0008006" key="4">
    <source>
        <dbReference type="Google" id="ProtNLM"/>
    </source>
</evidence>
<organism evidence="2 3">
    <name type="scientific">Phytophthora boehmeriae</name>
    <dbReference type="NCBI Taxonomy" id="109152"/>
    <lineage>
        <taxon>Eukaryota</taxon>
        <taxon>Sar</taxon>
        <taxon>Stramenopiles</taxon>
        <taxon>Oomycota</taxon>
        <taxon>Peronosporomycetes</taxon>
        <taxon>Peronosporales</taxon>
        <taxon>Peronosporaceae</taxon>
        <taxon>Phytophthora</taxon>
    </lineage>
</organism>
<dbReference type="PANTHER" id="PTHR46586:SF3">
    <property type="entry name" value="ANKYRIN REPEAT-CONTAINING PROTEIN"/>
    <property type="match status" value="1"/>
</dbReference>